<evidence type="ECO:0000313" key="2">
    <source>
        <dbReference type="EMBL" id="MDV6263656.1"/>
    </source>
</evidence>
<dbReference type="SUPFAM" id="SSF53474">
    <property type="entry name" value="alpha/beta-Hydrolases"/>
    <property type="match status" value="1"/>
</dbReference>
<dbReference type="EMBL" id="JAWLJX010000007">
    <property type="protein sequence ID" value="MDV6263656.1"/>
    <property type="molecule type" value="Genomic_DNA"/>
</dbReference>
<dbReference type="InterPro" id="IPR029058">
    <property type="entry name" value="AB_hydrolase_fold"/>
</dbReference>
<organism evidence="2 3">
    <name type="scientific">Rhodococcoides yunnanense</name>
    <dbReference type="NCBI Taxonomy" id="278209"/>
    <lineage>
        <taxon>Bacteria</taxon>
        <taxon>Bacillati</taxon>
        <taxon>Actinomycetota</taxon>
        <taxon>Actinomycetes</taxon>
        <taxon>Mycobacteriales</taxon>
        <taxon>Nocardiaceae</taxon>
        <taxon>Rhodococcoides</taxon>
    </lineage>
</organism>
<comment type="caution">
    <text evidence="2">The sequence shown here is derived from an EMBL/GenBank/DDBJ whole genome shotgun (WGS) entry which is preliminary data.</text>
</comment>
<reference evidence="2 3" key="1">
    <citation type="submission" date="2023-10" db="EMBL/GenBank/DDBJ databases">
        <title>Development of a sustainable strategy for remediation of hydrocarbon-contaminated territories based on the waste exchange concept.</title>
        <authorList>
            <person name="Krivoruchko A."/>
        </authorList>
    </citation>
    <scope>NUCLEOTIDE SEQUENCE [LARGE SCALE GENOMIC DNA]</scope>
    <source>
        <strain evidence="2 3">IEGM 1323</strain>
    </source>
</reference>
<dbReference type="GO" id="GO:0016787">
    <property type="term" value="F:hydrolase activity"/>
    <property type="evidence" value="ECO:0007669"/>
    <property type="project" value="UniProtKB-KW"/>
</dbReference>
<proteinExistence type="predicted"/>
<dbReference type="Gene3D" id="3.40.50.1820">
    <property type="entry name" value="alpha/beta hydrolase"/>
    <property type="match status" value="1"/>
</dbReference>
<accession>A0ABU4BHH4</accession>
<dbReference type="PANTHER" id="PTHR43798:SF33">
    <property type="entry name" value="HYDROLASE, PUTATIVE (AFU_ORTHOLOGUE AFUA_2G14860)-RELATED"/>
    <property type="match status" value="1"/>
</dbReference>
<dbReference type="InterPro" id="IPR050266">
    <property type="entry name" value="AB_hydrolase_sf"/>
</dbReference>
<protein>
    <submittedName>
        <fullName evidence="2">Alpha/beta hydrolase</fullName>
    </submittedName>
</protein>
<gene>
    <name evidence="2" type="ORF">R3P96_20160</name>
</gene>
<dbReference type="PANTHER" id="PTHR43798">
    <property type="entry name" value="MONOACYLGLYCEROL LIPASE"/>
    <property type="match status" value="1"/>
</dbReference>
<feature type="domain" description="AB hydrolase-1" evidence="1">
    <location>
        <begin position="23"/>
        <end position="268"/>
    </location>
</feature>
<evidence type="ECO:0000259" key="1">
    <source>
        <dbReference type="Pfam" id="PF12697"/>
    </source>
</evidence>
<evidence type="ECO:0000313" key="3">
    <source>
        <dbReference type="Proteomes" id="UP001185755"/>
    </source>
</evidence>
<keyword evidence="3" id="KW-1185">Reference proteome</keyword>
<keyword evidence="2" id="KW-0378">Hydrolase</keyword>
<dbReference type="Pfam" id="PF12697">
    <property type="entry name" value="Abhydrolase_6"/>
    <property type="match status" value="1"/>
</dbReference>
<sequence length="283" mass="31286">MERIELPAGPIDYLDTGGDGPVLVFGHGLLMNETQWRKVIPLLGGYRCIAPTLPLGAHRSPMKPEADLTQRGIARIIADFLEDLNLTDVTLVLNDSGGGQFIVSDGRADRVGRLVLASCEAFDNFPPPPARPAAALCRVPGGTSLFLRLLATKFVRHNKRAWGGLSKHGIPDEVLDDWFAPATRNAEIRRDLRKLATGTPSRKTLLTWASRLSTFDRPVLVIWATEDTMMPLIHADRLRALFADARQVLIDDSWTLIPEDQPERFAAALRQFVPADPTRVTSR</sequence>
<dbReference type="InterPro" id="IPR000073">
    <property type="entry name" value="AB_hydrolase_1"/>
</dbReference>
<dbReference type="Proteomes" id="UP001185755">
    <property type="component" value="Unassembled WGS sequence"/>
</dbReference>
<name>A0ABU4BHH4_9NOCA</name>
<dbReference type="RefSeq" id="WP_317565758.1">
    <property type="nucleotide sequence ID" value="NZ_JAWLJX010000007.1"/>
</dbReference>